<dbReference type="InterPro" id="IPR000048">
    <property type="entry name" value="IQ_motif_EF-hand-BS"/>
</dbReference>
<reference evidence="7 8" key="1">
    <citation type="submission" date="2023-10" db="EMBL/GenBank/DDBJ databases">
        <title>Chromosome-scale genome assembly provides insights into flower coloration mechanisms of Canna indica.</title>
        <authorList>
            <person name="Li C."/>
        </authorList>
    </citation>
    <scope>NUCLEOTIDE SEQUENCE [LARGE SCALE GENOMIC DNA]</scope>
    <source>
        <tissue evidence="7">Flower</tissue>
    </source>
</reference>
<evidence type="ECO:0000256" key="5">
    <source>
        <dbReference type="SAM" id="MobiDB-lite"/>
    </source>
</evidence>
<dbReference type="EMBL" id="CP136894">
    <property type="protein sequence ID" value="WOL08200.1"/>
    <property type="molecule type" value="Genomic_DNA"/>
</dbReference>
<evidence type="ECO:0000313" key="8">
    <source>
        <dbReference type="Proteomes" id="UP001327560"/>
    </source>
</evidence>
<gene>
    <name evidence="7" type="ORF">Cni_G16952</name>
</gene>
<protein>
    <submittedName>
        <fullName evidence="7">Protein IQ-DOMAIN 14</fullName>
    </submittedName>
</protein>
<comment type="similarity">
    <text evidence="2">Belongs to the IQD family.</text>
</comment>
<dbReference type="AlphaFoldDB" id="A0AAQ3KG45"/>
<evidence type="ECO:0000256" key="3">
    <source>
        <dbReference type="ARBA" id="ARBA00024378"/>
    </source>
</evidence>
<feature type="compositionally biased region" description="Basic residues" evidence="5">
    <location>
        <begin position="336"/>
        <end position="347"/>
    </location>
</feature>
<name>A0AAQ3KG45_9LILI</name>
<organism evidence="7 8">
    <name type="scientific">Canna indica</name>
    <name type="common">Indian-shot</name>
    <dbReference type="NCBI Taxonomy" id="4628"/>
    <lineage>
        <taxon>Eukaryota</taxon>
        <taxon>Viridiplantae</taxon>
        <taxon>Streptophyta</taxon>
        <taxon>Embryophyta</taxon>
        <taxon>Tracheophyta</taxon>
        <taxon>Spermatophyta</taxon>
        <taxon>Magnoliopsida</taxon>
        <taxon>Liliopsida</taxon>
        <taxon>Zingiberales</taxon>
        <taxon>Cannaceae</taxon>
        <taxon>Canna</taxon>
    </lineage>
</organism>
<evidence type="ECO:0000256" key="4">
    <source>
        <dbReference type="ARBA" id="ARBA00045534"/>
    </source>
</evidence>
<proteinExistence type="inferred from homology"/>
<evidence type="ECO:0000256" key="1">
    <source>
        <dbReference type="ARBA" id="ARBA00022860"/>
    </source>
</evidence>
<dbReference type="PANTHER" id="PTHR32295">
    <property type="entry name" value="IQ-DOMAIN 5-RELATED"/>
    <property type="match status" value="1"/>
</dbReference>
<feature type="region of interest" description="Disordered" evidence="5">
    <location>
        <begin position="303"/>
        <end position="358"/>
    </location>
</feature>
<feature type="compositionally biased region" description="Polar residues" evidence="5">
    <location>
        <begin position="303"/>
        <end position="335"/>
    </location>
</feature>
<dbReference type="InterPro" id="IPR027417">
    <property type="entry name" value="P-loop_NTPase"/>
</dbReference>
<dbReference type="InterPro" id="IPR025064">
    <property type="entry name" value="DUF4005"/>
</dbReference>
<dbReference type="Proteomes" id="UP001327560">
    <property type="component" value="Chromosome 5"/>
</dbReference>
<evidence type="ECO:0000259" key="6">
    <source>
        <dbReference type="Pfam" id="PF13178"/>
    </source>
</evidence>
<dbReference type="Pfam" id="PF13178">
    <property type="entry name" value="DUF4005"/>
    <property type="match status" value="1"/>
</dbReference>
<comment type="subunit">
    <text evidence="3">Binds to multiple calmodulin (CaM) in the presence of Ca(2+) and CaM-like proteins.</text>
</comment>
<evidence type="ECO:0000313" key="7">
    <source>
        <dbReference type="EMBL" id="WOL08200.1"/>
    </source>
</evidence>
<dbReference type="SMART" id="SM00015">
    <property type="entry name" value="IQ"/>
    <property type="match status" value="2"/>
</dbReference>
<dbReference type="PANTHER" id="PTHR32295:SF10">
    <property type="entry name" value="PROTEIN IQ-DOMAIN 25"/>
    <property type="match status" value="1"/>
</dbReference>
<dbReference type="PROSITE" id="PS50096">
    <property type="entry name" value="IQ"/>
    <property type="match status" value="2"/>
</dbReference>
<dbReference type="GO" id="GO:0005516">
    <property type="term" value="F:calmodulin binding"/>
    <property type="evidence" value="ECO:0007669"/>
    <property type="project" value="UniProtKB-KW"/>
</dbReference>
<keyword evidence="8" id="KW-1185">Reference proteome</keyword>
<comment type="function">
    <text evidence="4">May be involved in cooperative interactions with calmodulins or calmodulin-like proteins. Recruits calmodulin proteins to microtubules, thus being a potential scaffold in cellular signaling and trafficking. May associate with nucleic acids and regulate gene expression at the transcriptional or post-transcriptional level.</text>
</comment>
<evidence type="ECO:0000256" key="2">
    <source>
        <dbReference type="ARBA" id="ARBA00024341"/>
    </source>
</evidence>
<sequence length="395" mass="44204">MGWATRWLLNLLGGNNKAKRESKHHSGYGGEEIEKKRWSFWKSRNSGEVALNENPSTAAAIEVAWFKSFYAGSEREQSKHAVAVAAAADAAPATARAARFPSQRRLYSAPERRAAVKIQTAFRGHLARKAFRALKALVKIQALVRGFLVRKQAADALHSMQALIRAQATVRAQRYRNLLLLDASFQPEVRHRRSFERLSDTRSERMAAFQRQRLSANLDRNPKIIEIDTCRPKSRSSRRTSTPFALDAADDVPPQAFSSSPVRFRVPARIAVLGRRNSSGENEYWCVSGDKCRLPATAQATPRCMSSSSSAAVTPARSLSGSSSPNYMANTQSSKAKLRSQGTRKRQPLSEFNMQKPCFQSQEGLSNKRGVVGRLDRYSEMGKKTESEIYLQRIW</sequence>
<keyword evidence="1" id="KW-0112">Calmodulin-binding</keyword>
<dbReference type="SUPFAM" id="SSF52540">
    <property type="entry name" value="P-loop containing nucleoside triphosphate hydrolases"/>
    <property type="match status" value="1"/>
</dbReference>
<accession>A0AAQ3KG45</accession>
<dbReference type="Gene3D" id="1.20.5.190">
    <property type="match status" value="1"/>
</dbReference>
<dbReference type="Pfam" id="PF00612">
    <property type="entry name" value="IQ"/>
    <property type="match status" value="2"/>
</dbReference>
<feature type="domain" description="DUF4005" evidence="6">
    <location>
        <begin position="301"/>
        <end position="350"/>
    </location>
</feature>